<feature type="non-terminal residue" evidence="1">
    <location>
        <position position="40"/>
    </location>
</feature>
<name>X1KX10_9ZZZZ</name>
<reference evidence="1" key="1">
    <citation type="journal article" date="2014" name="Front. Microbiol.">
        <title>High frequency of phylogenetically diverse reductive dehalogenase-homologous genes in deep subseafloor sedimentary metagenomes.</title>
        <authorList>
            <person name="Kawai M."/>
            <person name="Futagami T."/>
            <person name="Toyoda A."/>
            <person name="Takaki Y."/>
            <person name="Nishi S."/>
            <person name="Hori S."/>
            <person name="Arai W."/>
            <person name="Tsubouchi T."/>
            <person name="Morono Y."/>
            <person name="Uchiyama I."/>
            <person name="Ito T."/>
            <person name="Fujiyama A."/>
            <person name="Inagaki F."/>
            <person name="Takami H."/>
        </authorList>
    </citation>
    <scope>NUCLEOTIDE SEQUENCE</scope>
    <source>
        <strain evidence="1">Expedition CK06-06</strain>
    </source>
</reference>
<dbReference type="AlphaFoldDB" id="X1KX10"/>
<feature type="non-terminal residue" evidence="1">
    <location>
        <position position="1"/>
    </location>
</feature>
<comment type="caution">
    <text evidence="1">The sequence shown here is derived from an EMBL/GenBank/DDBJ whole genome shotgun (WGS) entry which is preliminary data.</text>
</comment>
<protein>
    <submittedName>
        <fullName evidence="1">Uncharacterized protein</fullName>
    </submittedName>
</protein>
<accession>X1KX10</accession>
<gene>
    <name evidence="1" type="ORF">S03H2_72903</name>
</gene>
<sequence>FTYSEFHDTESMRGFQRTWFPKEAWMAAEDVVRLSLESVK</sequence>
<proteinExistence type="predicted"/>
<evidence type="ECO:0000313" key="1">
    <source>
        <dbReference type="EMBL" id="GAH94709.1"/>
    </source>
</evidence>
<organism evidence="1">
    <name type="scientific">marine sediment metagenome</name>
    <dbReference type="NCBI Taxonomy" id="412755"/>
    <lineage>
        <taxon>unclassified sequences</taxon>
        <taxon>metagenomes</taxon>
        <taxon>ecological metagenomes</taxon>
    </lineage>
</organism>
<dbReference type="EMBL" id="BARU01049600">
    <property type="protein sequence ID" value="GAH94709.1"/>
    <property type="molecule type" value="Genomic_DNA"/>
</dbReference>